<dbReference type="Pfam" id="PF12833">
    <property type="entry name" value="HTH_18"/>
    <property type="match status" value="1"/>
</dbReference>
<proteinExistence type="predicted"/>
<dbReference type="CDD" id="cd03137">
    <property type="entry name" value="GATase1_AraC_1"/>
    <property type="match status" value="1"/>
</dbReference>
<dbReference type="SMART" id="SM00342">
    <property type="entry name" value="HTH_ARAC"/>
    <property type="match status" value="1"/>
</dbReference>
<keyword evidence="1" id="KW-0805">Transcription regulation</keyword>
<dbReference type="InterPro" id="IPR029062">
    <property type="entry name" value="Class_I_gatase-like"/>
</dbReference>
<dbReference type="Pfam" id="PF01965">
    <property type="entry name" value="DJ-1_PfpI"/>
    <property type="match status" value="1"/>
</dbReference>
<dbReference type="RefSeq" id="WP_281913292.1">
    <property type="nucleotide sequence ID" value="NZ_AP026966.1"/>
</dbReference>
<evidence type="ECO:0000259" key="3">
    <source>
        <dbReference type="PROSITE" id="PS01124"/>
    </source>
</evidence>
<evidence type="ECO:0000313" key="4">
    <source>
        <dbReference type="EMBL" id="BDT57962.1"/>
    </source>
</evidence>
<dbReference type="Gene3D" id="1.10.10.60">
    <property type="entry name" value="Homeodomain-like"/>
    <property type="match status" value="1"/>
</dbReference>
<keyword evidence="5" id="KW-1185">Reference proteome</keyword>
<reference evidence="4" key="1">
    <citation type="submission" date="2022-11" db="EMBL/GenBank/DDBJ databases">
        <title>Isolation and characterization of PLA-degrading bacterium Massilia sp. from Antarctic soil.</title>
        <authorList>
            <person name="Sato K."/>
            <person name="Gomez-Fuentes C."/>
            <person name="Ahmad S.A."/>
            <person name="Zulkharnain A."/>
        </authorList>
    </citation>
    <scope>NUCLEOTIDE SEQUENCE</scope>
    <source>
        <strain evidence="4">N-3</strain>
    </source>
</reference>
<dbReference type="InterPro" id="IPR052158">
    <property type="entry name" value="INH-QAR"/>
</dbReference>
<dbReference type="Gene3D" id="3.40.50.880">
    <property type="match status" value="1"/>
</dbReference>
<evidence type="ECO:0000256" key="2">
    <source>
        <dbReference type="ARBA" id="ARBA00023163"/>
    </source>
</evidence>
<evidence type="ECO:0000313" key="5">
    <source>
        <dbReference type="Proteomes" id="UP001163336"/>
    </source>
</evidence>
<dbReference type="InterPro" id="IPR009057">
    <property type="entry name" value="Homeodomain-like_sf"/>
</dbReference>
<dbReference type="SUPFAM" id="SSF46689">
    <property type="entry name" value="Homeodomain-like"/>
    <property type="match status" value="2"/>
</dbReference>
<dbReference type="PROSITE" id="PS01124">
    <property type="entry name" value="HTH_ARAC_FAMILY_2"/>
    <property type="match status" value="1"/>
</dbReference>
<dbReference type="Proteomes" id="UP001163336">
    <property type="component" value="Chromosome"/>
</dbReference>
<name>A0ABN6T719_9BURK</name>
<dbReference type="PANTHER" id="PTHR43130">
    <property type="entry name" value="ARAC-FAMILY TRANSCRIPTIONAL REGULATOR"/>
    <property type="match status" value="1"/>
</dbReference>
<dbReference type="SUPFAM" id="SSF52317">
    <property type="entry name" value="Class I glutamine amidotransferase-like"/>
    <property type="match status" value="1"/>
</dbReference>
<evidence type="ECO:0000256" key="1">
    <source>
        <dbReference type="ARBA" id="ARBA00023015"/>
    </source>
</evidence>
<gene>
    <name evidence="4" type="ORF">MasN3_14560</name>
</gene>
<keyword evidence="2" id="KW-0804">Transcription</keyword>
<dbReference type="PANTHER" id="PTHR43130:SF3">
    <property type="entry name" value="HTH-TYPE TRANSCRIPTIONAL REGULATOR RV1931C"/>
    <property type="match status" value="1"/>
</dbReference>
<dbReference type="InterPro" id="IPR002818">
    <property type="entry name" value="DJ-1/PfpI"/>
</dbReference>
<protein>
    <submittedName>
        <fullName evidence="4">AraC family transcriptional regulator</fullName>
    </submittedName>
</protein>
<sequence length="337" mass="35775">MSIPPDTHTGTGAGAGTSGIDIWLLVFPNFMLLDATGPIQVFSTANDEARDAGRAPPYRLHLVADGGGQLASSSGIAVMTAPLPSALPAGATLVVSGGKLADLPAEGSVLLDWVRQADSTTARTCGVCTGAFVLARAGLLAGRRAATHWQEVPDLRIQHPDLAVQDDAFTVRDGKYHTSAGISAGMDLALDLVEEDLGRAAALAVARRVVMFLKRPGGQRQFGSRMPPPGAEQGTCAILTAWLRPRLQQDIEVEDMAAACALSVRTLHRRLRQEAGITPAQLLARLRLDAACRLLERPGMTVKRAARDSGHGTEYNLRRAFSMQLGVLPSEYQARFA</sequence>
<accession>A0ABN6T719</accession>
<feature type="domain" description="HTH araC/xylS-type" evidence="3">
    <location>
        <begin position="237"/>
        <end position="335"/>
    </location>
</feature>
<organism evidence="4 5">
    <name type="scientific">Massilia varians</name>
    <dbReference type="NCBI Taxonomy" id="457921"/>
    <lineage>
        <taxon>Bacteria</taxon>
        <taxon>Pseudomonadati</taxon>
        <taxon>Pseudomonadota</taxon>
        <taxon>Betaproteobacteria</taxon>
        <taxon>Burkholderiales</taxon>
        <taxon>Oxalobacteraceae</taxon>
        <taxon>Telluria group</taxon>
        <taxon>Massilia</taxon>
    </lineage>
</organism>
<dbReference type="InterPro" id="IPR018060">
    <property type="entry name" value="HTH_AraC"/>
</dbReference>
<dbReference type="EMBL" id="AP026966">
    <property type="protein sequence ID" value="BDT57962.1"/>
    <property type="molecule type" value="Genomic_DNA"/>
</dbReference>